<protein>
    <recommendedName>
        <fullName evidence="3">Reverse transcriptase/retrotransposon-derived protein RNase H-like domain-containing protein</fullName>
    </recommendedName>
</protein>
<evidence type="ECO:0000313" key="1">
    <source>
        <dbReference type="EMBL" id="KAJ8368653.1"/>
    </source>
</evidence>
<organism evidence="1 2">
    <name type="scientific">Synaphobranchus kaupii</name>
    <name type="common">Kaup's arrowtooth eel</name>
    <dbReference type="NCBI Taxonomy" id="118154"/>
    <lineage>
        <taxon>Eukaryota</taxon>
        <taxon>Metazoa</taxon>
        <taxon>Chordata</taxon>
        <taxon>Craniata</taxon>
        <taxon>Vertebrata</taxon>
        <taxon>Euteleostomi</taxon>
        <taxon>Actinopterygii</taxon>
        <taxon>Neopterygii</taxon>
        <taxon>Teleostei</taxon>
        <taxon>Anguilliformes</taxon>
        <taxon>Synaphobranchidae</taxon>
        <taxon>Synaphobranchus</taxon>
    </lineage>
</organism>
<dbReference type="SUPFAM" id="SSF56672">
    <property type="entry name" value="DNA/RNA polymerases"/>
    <property type="match status" value="1"/>
</dbReference>
<dbReference type="Proteomes" id="UP001152622">
    <property type="component" value="Chromosome 3"/>
</dbReference>
<name>A0A9Q1FWQ6_SYNKA</name>
<dbReference type="AlphaFoldDB" id="A0A9Q1FWQ6"/>
<reference evidence="1" key="1">
    <citation type="journal article" date="2023" name="Science">
        <title>Genome structures resolve the early diversification of teleost fishes.</title>
        <authorList>
            <person name="Parey E."/>
            <person name="Louis A."/>
            <person name="Montfort J."/>
            <person name="Bouchez O."/>
            <person name="Roques C."/>
            <person name="Iampietro C."/>
            <person name="Lluch J."/>
            <person name="Castinel A."/>
            <person name="Donnadieu C."/>
            <person name="Desvignes T."/>
            <person name="Floi Bucao C."/>
            <person name="Jouanno E."/>
            <person name="Wen M."/>
            <person name="Mejri S."/>
            <person name="Dirks R."/>
            <person name="Jansen H."/>
            <person name="Henkel C."/>
            <person name="Chen W.J."/>
            <person name="Zahm M."/>
            <person name="Cabau C."/>
            <person name="Klopp C."/>
            <person name="Thompson A.W."/>
            <person name="Robinson-Rechavi M."/>
            <person name="Braasch I."/>
            <person name="Lecointre G."/>
            <person name="Bobe J."/>
            <person name="Postlethwait J.H."/>
            <person name="Berthelot C."/>
            <person name="Roest Crollius H."/>
            <person name="Guiguen Y."/>
        </authorList>
    </citation>
    <scope>NUCLEOTIDE SEQUENCE</scope>
    <source>
        <strain evidence="1">WJC10195</strain>
    </source>
</reference>
<dbReference type="InterPro" id="IPR043502">
    <property type="entry name" value="DNA/RNA_pol_sf"/>
</dbReference>
<accession>A0A9Q1FWQ6</accession>
<proteinExistence type="predicted"/>
<gene>
    <name evidence="1" type="ORF">SKAU_G00086810</name>
</gene>
<sequence length="157" mass="17156">MQTTTCQGALAQHVFKELCVHVTEAPRIVKPLVDPLFPVTNVEGLLASIGHVAIYLDDLVITALLVHYNPALPLVIAADASPYGLGAVLKPICFASRSLAPAEQVVPLPSAKPYWRSSMTLTQESPDESDRTSIYVVAKARTLSWRTRLSHTRRVNN</sequence>
<dbReference type="EMBL" id="JAINUF010000003">
    <property type="protein sequence ID" value="KAJ8368653.1"/>
    <property type="molecule type" value="Genomic_DNA"/>
</dbReference>
<evidence type="ECO:0000313" key="2">
    <source>
        <dbReference type="Proteomes" id="UP001152622"/>
    </source>
</evidence>
<keyword evidence="2" id="KW-1185">Reference proteome</keyword>
<comment type="caution">
    <text evidence="1">The sequence shown here is derived from an EMBL/GenBank/DDBJ whole genome shotgun (WGS) entry which is preliminary data.</text>
</comment>
<evidence type="ECO:0008006" key="3">
    <source>
        <dbReference type="Google" id="ProtNLM"/>
    </source>
</evidence>